<dbReference type="RefSeq" id="WP_175325449.1">
    <property type="nucleotide sequence ID" value="NZ_BAAAWP010000001.1"/>
</dbReference>
<proteinExistence type="predicted"/>
<protein>
    <submittedName>
        <fullName evidence="2">Class F sortase</fullName>
    </submittedName>
</protein>
<feature type="transmembrane region" description="Helical" evidence="1">
    <location>
        <begin position="16"/>
        <end position="37"/>
    </location>
</feature>
<reference evidence="2 3" key="1">
    <citation type="submission" date="2020-05" db="EMBL/GenBank/DDBJ databases">
        <title>Genome Sequencing of Type Strains.</title>
        <authorList>
            <person name="Lemaire J.F."/>
            <person name="Inderbitzin P."/>
            <person name="Gregorio O.A."/>
            <person name="Collins S.B."/>
            <person name="Wespe N."/>
            <person name="Knight-Connoni V."/>
        </authorList>
    </citation>
    <scope>NUCLEOTIDE SEQUENCE [LARGE SCALE GENOMIC DNA]</scope>
    <source>
        <strain evidence="2 3">DSM 20512</strain>
    </source>
</reference>
<dbReference type="InterPro" id="IPR042001">
    <property type="entry name" value="Sortase_F"/>
</dbReference>
<comment type="caution">
    <text evidence="2">The sequence shown here is derived from an EMBL/GenBank/DDBJ whole genome shotgun (WGS) entry which is preliminary data.</text>
</comment>
<dbReference type="AlphaFoldDB" id="A0A850DQG4"/>
<gene>
    <name evidence="2" type="ORF">HP467_05120</name>
</gene>
<keyword evidence="1" id="KW-0472">Membrane</keyword>
<dbReference type="EMBL" id="JABMCG010000090">
    <property type="protein sequence ID" value="NUU27494.1"/>
    <property type="molecule type" value="Genomic_DNA"/>
</dbReference>
<evidence type="ECO:0000313" key="3">
    <source>
        <dbReference type="Proteomes" id="UP000539146"/>
    </source>
</evidence>
<dbReference type="Proteomes" id="UP000539146">
    <property type="component" value="Unassembled WGS sequence"/>
</dbReference>
<keyword evidence="1" id="KW-0812">Transmembrane</keyword>
<evidence type="ECO:0000313" key="2">
    <source>
        <dbReference type="EMBL" id="NUU27494.1"/>
    </source>
</evidence>
<name>A0A850DQG4_9MICO</name>
<accession>A0A850DQG4</accession>
<organism evidence="2 3">
    <name type="scientific">Curtobacterium citreum</name>
    <dbReference type="NCBI Taxonomy" id="2036"/>
    <lineage>
        <taxon>Bacteria</taxon>
        <taxon>Bacillati</taxon>
        <taxon>Actinomycetota</taxon>
        <taxon>Actinomycetes</taxon>
        <taxon>Micrococcales</taxon>
        <taxon>Microbacteriaceae</taxon>
        <taxon>Curtobacterium</taxon>
    </lineage>
</organism>
<dbReference type="CDD" id="cd05829">
    <property type="entry name" value="Sortase_F"/>
    <property type="match status" value="1"/>
</dbReference>
<sequence length="224" mass="22924">MTRPGGSGGPGRGRRLATTAALLVAGVLVVVGVVGIVQQGERPPATPSLPDLRGNRVDAAPGLAPSPAAVRRMAVRAADGDAFRVPSVGLDVPLRSLVTVDHEVQPPTFTDAFWIRDLGTGVRTPERGTVFVAMHSLRGGGVGPGNALYDTASGTSRVGAGDAVEVAGARYVVTGTRTVPKPSISGDATVWADVPGRLVVITCLERPDGGPSRDNFVVEARLAP</sequence>
<keyword evidence="1" id="KW-1133">Transmembrane helix</keyword>
<evidence type="ECO:0000256" key="1">
    <source>
        <dbReference type="SAM" id="Phobius"/>
    </source>
</evidence>